<protein>
    <submittedName>
        <fullName evidence="2">Uncharacterized protein</fullName>
    </submittedName>
</protein>
<dbReference type="EMBL" id="WIUZ02000014">
    <property type="protein sequence ID" value="KAF9781378.1"/>
    <property type="molecule type" value="Genomic_DNA"/>
</dbReference>
<sequence length="146" mass="16163">MTATDSQTVSSTPFPSQTPVQGQSWGEWGQSLGNFYAQKYSNPESAGMTQTNQSWAEWGQGLGKFYAQKYSSPDNVEDLPGTGKTRLPDAPPQNWAEWGKDVGESHSAQYRAPNTMPQFGQQKAQTWGDWGKSVGEYYSAPWAKRS</sequence>
<evidence type="ECO:0000313" key="2">
    <source>
        <dbReference type="EMBL" id="KAF9781378.1"/>
    </source>
</evidence>
<gene>
    <name evidence="2" type="ORF">BJ322DRAFT_1023412</name>
</gene>
<dbReference type="AlphaFoldDB" id="A0A9P6H8K2"/>
<feature type="region of interest" description="Disordered" evidence="1">
    <location>
        <begin position="1"/>
        <end position="28"/>
    </location>
</feature>
<reference evidence="2" key="1">
    <citation type="journal article" date="2020" name="Nat. Commun.">
        <title>Large-scale genome sequencing of mycorrhizal fungi provides insights into the early evolution of symbiotic traits.</title>
        <authorList>
            <person name="Miyauchi S."/>
            <person name="Kiss E."/>
            <person name="Kuo A."/>
            <person name="Drula E."/>
            <person name="Kohler A."/>
            <person name="Sanchez-Garcia M."/>
            <person name="Morin E."/>
            <person name="Andreopoulos B."/>
            <person name="Barry K.W."/>
            <person name="Bonito G."/>
            <person name="Buee M."/>
            <person name="Carver A."/>
            <person name="Chen C."/>
            <person name="Cichocki N."/>
            <person name="Clum A."/>
            <person name="Culley D."/>
            <person name="Crous P.W."/>
            <person name="Fauchery L."/>
            <person name="Girlanda M."/>
            <person name="Hayes R.D."/>
            <person name="Keri Z."/>
            <person name="LaButti K."/>
            <person name="Lipzen A."/>
            <person name="Lombard V."/>
            <person name="Magnuson J."/>
            <person name="Maillard F."/>
            <person name="Murat C."/>
            <person name="Nolan M."/>
            <person name="Ohm R.A."/>
            <person name="Pangilinan J."/>
            <person name="Pereira M.F."/>
            <person name="Perotto S."/>
            <person name="Peter M."/>
            <person name="Pfister S."/>
            <person name="Riley R."/>
            <person name="Sitrit Y."/>
            <person name="Stielow J.B."/>
            <person name="Szollosi G."/>
            <person name="Zifcakova L."/>
            <person name="Stursova M."/>
            <person name="Spatafora J.W."/>
            <person name="Tedersoo L."/>
            <person name="Vaario L.M."/>
            <person name="Yamada A."/>
            <person name="Yan M."/>
            <person name="Wang P."/>
            <person name="Xu J."/>
            <person name="Bruns T."/>
            <person name="Baldrian P."/>
            <person name="Vilgalys R."/>
            <person name="Dunand C."/>
            <person name="Henrissat B."/>
            <person name="Grigoriev I.V."/>
            <person name="Hibbett D."/>
            <person name="Nagy L.G."/>
            <person name="Martin F.M."/>
        </authorList>
    </citation>
    <scope>NUCLEOTIDE SEQUENCE</scope>
    <source>
        <strain evidence="2">UH-Tt-Lm1</strain>
    </source>
</reference>
<evidence type="ECO:0000313" key="3">
    <source>
        <dbReference type="Proteomes" id="UP000736335"/>
    </source>
</evidence>
<reference evidence="2" key="2">
    <citation type="submission" date="2020-11" db="EMBL/GenBank/DDBJ databases">
        <authorList>
            <consortium name="DOE Joint Genome Institute"/>
            <person name="Kuo A."/>
            <person name="Miyauchi S."/>
            <person name="Kiss E."/>
            <person name="Drula E."/>
            <person name="Kohler A."/>
            <person name="Sanchez-Garcia M."/>
            <person name="Andreopoulos B."/>
            <person name="Barry K.W."/>
            <person name="Bonito G."/>
            <person name="Buee M."/>
            <person name="Carver A."/>
            <person name="Chen C."/>
            <person name="Cichocki N."/>
            <person name="Clum A."/>
            <person name="Culley D."/>
            <person name="Crous P.W."/>
            <person name="Fauchery L."/>
            <person name="Girlanda M."/>
            <person name="Hayes R."/>
            <person name="Keri Z."/>
            <person name="Labutti K."/>
            <person name="Lipzen A."/>
            <person name="Lombard V."/>
            <person name="Magnuson J."/>
            <person name="Maillard F."/>
            <person name="Morin E."/>
            <person name="Murat C."/>
            <person name="Nolan M."/>
            <person name="Ohm R."/>
            <person name="Pangilinan J."/>
            <person name="Pereira M."/>
            <person name="Perotto S."/>
            <person name="Peter M."/>
            <person name="Riley R."/>
            <person name="Sitrit Y."/>
            <person name="Stielow B."/>
            <person name="Szollosi G."/>
            <person name="Zifcakova L."/>
            <person name="Stursova M."/>
            <person name="Spatafora J.W."/>
            <person name="Tedersoo L."/>
            <person name="Vaario L.-M."/>
            <person name="Yamada A."/>
            <person name="Yan M."/>
            <person name="Wang P."/>
            <person name="Xu J."/>
            <person name="Bruns T."/>
            <person name="Baldrian P."/>
            <person name="Vilgalys R."/>
            <person name="Henrissat B."/>
            <person name="Grigoriev I.V."/>
            <person name="Hibbett D."/>
            <person name="Nagy L.G."/>
            <person name="Martin F.M."/>
        </authorList>
    </citation>
    <scope>NUCLEOTIDE SEQUENCE</scope>
    <source>
        <strain evidence="2">UH-Tt-Lm1</strain>
    </source>
</reference>
<feature type="compositionally biased region" description="Polar residues" evidence="1">
    <location>
        <begin position="1"/>
        <end position="24"/>
    </location>
</feature>
<keyword evidence="3" id="KW-1185">Reference proteome</keyword>
<evidence type="ECO:0000256" key="1">
    <source>
        <dbReference type="SAM" id="MobiDB-lite"/>
    </source>
</evidence>
<feature type="region of interest" description="Disordered" evidence="1">
    <location>
        <begin position="73"/>
        <end position="93"/>
    </location>
</feature>
<comment type="caution">
    <text evidence="2">The sequence shown here is derived from an EMBL/GenBank/DDBJ whole genome shotgun (WGS) entry which is preliminary data.</text>
</comment>
<dbReference type="Proteomes" id="UP000736335">
    <property type="component" value="Unassembled WGS sequence"/>
</dbReference>
<dbReference type="OrthoDB" id="10313250at2759"/>
<accession>A0A9P6H8K2</accession>
<proteinExistence type="predicted"/>
<organism evidence="2 3">
    <name type="scientific">Thelephora terrestris</name>
    <dbReference type="NCBI Taxonomy" id="56493"/>
    <lineage>
        <taxon>Eukaryota</taxon>
        <taxon>Fungi</taxon>
        <taxon>Dikarya</taxon>
        <taxon>Basidiomycota</taxon>
        <taxon>Agaricomycotina</taxon>
        <taxon>Agaricomycetes</taxon>
        <taxon>Thelephorales</taxon>
        <taxon>Thelephoraceae</taxon>
        <taxon>Thelephora</taxon>
    </lineage>
</organism>
<name>A0A9P6H8K2_9AGAM</name>